<dbReference type="InterPro" id="IPR047142">
    <property type="entry name" value="OryJ/VirC-like"/>
</dbReference>
<dbReference type="CDD" id="cd02231">
    <property type="entry name" value="cupin_BLL6423-like"/>
    <property type="match status" value="1"/>
</dbReference>
<accession>A0AAQ3RBG3</accession>
<evidence type="ECO:0000313" key="1">
    <source>
        <dbReference type="EMBL" id="WPH00193.1"/>
    </source>
</evidence>
<dbReference type="PANTHER" id="PTHR36156:SF2">
    <property type="entry name" value="CUPIN TYPE-2 DOMAIN-CONTAINING PROTEIN"/>
    <property type="match status" value="1"/>
</dbReference>
<keyword evidence="2" id="KW-1185">Reference proteome</keyword>
<dbReference type="AlphaFoldDB" id="A0AAQ3RBG3"/>
<evidence type="ECO:0000313" key="2">
    <source>
        <dbReference type="Proteomes" id="UP001303373"/>
    </source>
</evidence>
<dbReference type="InterPro" id="IPR011051">
    <property type="entry name" value="RmlC_Cupin_sf"/>
</dbReference>
<dbReference type="EMBL" id="CP138583">
    <property type="protein sequence ID" value="WPH00193.1"/>
    <property type="molecule type" value="Genomic_DNA"/>
</dbReference>
<reference evidence="1 2" key="1">
    <citation type="submission" date="2023-11" db="EMBL/GenBank/DDBJ databases">
        <title>An acidophilic fungus is an integral part of prey digestion in a carnivorous sundew plant.</title>
        <authorList>
            <person name="Tsai I.J."/>
        </authorList>
    </citation>
    <scope>NUCLEOTIDE SEQUENCE [LARGE SCALE GENOMIC DNA]</scope>
    <source>
        <strain evidence="1">169a</strain>
    </source>
</reference>
<gene>
    <name evidence="1" type="ORF">R9X50_00301600</name>
</gene>
<proteinExistence type="predicted"/>
<organism evidence="1 2">
    <name type="scientific">Acrodontium crateriforme</name>
    <dbReference type="NCBI Taxonomy" id="150365"/>
    <lineage>
        <taxon>Eukaryota</taxon>
        <taxon>Fungi</taxon>
        <taxon>Dikarya</taxon>
        <taxon>Ascomycota</taxon>
        <taxon>Pezizomycotina</taxon>
        <taxon>Dothideomycetes</taxon>
        <taxon>Dothideomycetidae</taxon>
        <taxon>Mycosphaerellales</taxon>
        <taxon>Teratosphaeriaceae</taxon>
        <taxon>Acrodontium</taxon>
    </lineage>
</organism>
<name>A0AAQ3RBG3_9PEZI</name>
<dbReference type="Proteomes" id="UP001303373">
    <property type="component" value="Chromosome 4"/>
</dbReference>
<dbReference type="InterPro" id="IPR014710">
    <property type="entry name" value="RmlC-like_jellyroll"/>
</dbReference>
<protein>
    <submittedName>
        <fullName evidence="1">Uncharacterized protein</fullName>
    </submittedName>
</protein>
<dbReference type="SUPFAM" id="SSF51182">
    <property type="entry name" value="RmlC-like cupins"/>
    <property type="match status" value="1"/>
</dbReference>
<dbReference type="PANTHER" id="PTHR36156">
    <property type="entry name" value="SLR2101 PROTEIN"/>
    <property type="match status" value="1"/>
</dbReference>
<dbReference type="Gene3D" id="2.60.120.10">
    <property type="entry name" value="Jelly Rolls"/>
    <property type="match status" value="1"/>
</dbReference>
<sequence length="194" mass="21023">MPQPESRTGHASEGLRECKRYIATHNPSGKSIYTESPDQVFALVPGVGGMARSYSVGGIPATLAHEADIKAYRSCDGPSSFTRPEIVPPQPGANLLVIDLEPGGMTMMHRTVSVDYSICCVGEIEHELDGGEKVRLFPGDHVVQRGTMHRWSNASQTQPARLIAVTIPCVPFDIAGKELKEVHIPNEPKPQSKV</sequence>